<organism evidence="2 3">
    <name type="scientific">Caulochytrium protostelioides</name>
    <dbReference type="NCBI Taxonomy" id="1555241"/>
    <lineage>
        <taxon>Eukaryota</taxon>
        <taxon>Fungi</taxon>
        <taxon>Fungi incertae sedis</taxon>
        <taxon>Chytridiomycota</taxon>
        <taxon>Chytridiomycota incertae sedis</taxon>
        <taxon>Chytridiomycetes</taxon>
        <taxon>Caulochytriales</taxon>
        <taxon>Caulochytriaceae</taxon>
        <taxon>Caulochytrium</taxon>
    </lineage>
</organism>
<feature type="non-terminal residue" evidence="2">
    <location>
        <position position="1"/>
    </location>
</feature>
<proteinExistence type="predicted"/>
<gene>
    <name evidence="2" type="ORF">CAUPRSCDRAFT_3455</name>
</gene>
<dbReference type="Pfam" id="PF22936">
    <property type="entry name" value="Pol_BBD"/>
    <property type="match status" value="1"/>
</dbReference>
<feature type="non-terminal residue" evidence="2">
    <location>
        <position position="95"/>
    </location>
</feature>
<feature type="domain" description="Retrovirus-related Pol polyprotein from transposon TNT 1-94-like beta-barrel" evidence="1">
    <location>
        <begin position="4"/>
        <end position="64"/>
    </location>
</feature>
<sequence>LEKLTTPQRIQLGDKKIVMGTHSGTINCFIKRGNTVQPLTITNVIYAEHIKFSLLSVMELTNRGLSVLFASDGTCSVLTARRETVLTARKHNGLY</sequence>
<dbReference type="AlphaFoldDB" id="A0A4P9WQZ8"/>
<protein>
    <recommendedName>
        <fullName evidence="1">Retrovirus-related Pol polyprotein from transposon TNT 1-94-like beta-barrel domain-containing protein</fullName>
    </recommendedName>
</protein>
<reference evidence="3" key="1">
    <citation type="journal article" date="2018" name="Nat. Microbiol.">
        <title>Leveraging single-cell genomics to expand the fungal tree of life.</title>
        <authorList>
            <person name="Ahrendt S.R."/>
            <person name="Quandt C.A."/>
            <person name="Ciobanu D."/>
            <person name="Clum A."/>
            <person name="Salamov A."/>
            <person name="Andreopoulos B."/>
            <person name="Cheng J.F."/>
            <person name="Woyke T."/>
            <person name="Pelin A."/>
            <person name="Henrissat B."/>
            <person name="Reynolds N.K."/>
            <person name="Benny G.L."/>
            <person name="Smith M.E."/>
            <person name="James T.Y."/>
            <person name="Grigoriev I.V."/>
        </authorList>
    </citation>
    <scope>NUCLEOTIDE SEQUENCE [LARGE SCALE GENOMIC DNA]</scope>
    <source>
        <strain evidence="3">ATCC 52028</strain>
    </source>
</reference>
<dbReference type="InterPro" id="IPR054722">
    <property type="entry name" value="PolX-like_BBD"/>
</dbReference>
<dbReference type="EMBL" id="ML011641">
    <property type="protein sequence ID" value="RKO95474.1"/>
    <property type="molecule type" value="Genomic_DNA"/>
</dbReference>
<evidence type="ECO:0000259" key="1">
    <source>
        <dbReference type="Pfam" id="PF22936"/>
    </source>
</evidence>
<name>A0A4P9WQZ8_9FUNG</name>
<evidence type="ECO:0000313" key="2">
    <source>
        <dbReference type="EMBL" id="RKO95474.1"/>
    </source>
</evidence>
<dbReference type="Proteomes" id="UP000268535">
    <property type="component" value="Unassembled WGS sequence"/>
</dbReference>
<accession>A0A4P9WQZ8</accession>
<evidence type="ECO:0000313" key="3">
    <source>
        <dbReference type="Proteomes" id="UP000268535"/>
    </source>
</evidence>